<dbReference type="Proteomes" id="UP000323506">
    <property type="component" value="Chromosome D05"/>
</dbReference>
<keyword evidence="2" id="KW-1185">Reference proteome</keyword>
<gene>
    <name evidence="1" type="ORF">ES288_D05G181500v1</name>
</gene>
<reference evidence="1 2" key="1">
    <citation type="submission" date="2019-06" db="EMBL/GenBank/DDBJ databases">
        <title>WGS assembly of Gossypium darwinii.</title>
        <authorList>
            <person name="Chen Z.J."/>
            <person name="Sreedasyam A."/>
            <person name="Ando A."/>
            <person name="Song Q."/>
            <person name="De L."/>
            <person name="Hulse-Kemp A."/>
            <person name="Ding M."/>
            <person name="Ye W."/>
            <person name="Kirkbride R."/>
            <person name="Jenkins J."/>
            <person name="Plott C."/>
            <person name="Lovell J."/>
            <person name="Lin Y.-M."/>
            <person name="Vaughn R."/>
            <person name="Liu B."/>
            <person name="Li W."/>
            <person name="Simpson S."/>
            <person name="Scheffler B."/>
            <person name="Saski C."/>
            <person name="Grover C."/>
            <person name="Hu G."/>
            <person name="Conover J."/>
            <person name="Carlson J."/>
            <person name="Shu S."/>
            <person name="Boston L."/>
            <person name="Williams M."/>
            <person name="Peterson D."/>
            <person name="Mcgee K."/>
            <person name="Jones D."/>
            <person name="Wendel J."/>
            <person name="Stelly D."/>
            <person name="Grimwood J."/>
            <person name="Schmutz J."/>
        </authorList>
    </citation>
    <scope>NUCLEOTIDE SEQUENCE [LARGE SCALE GENOMIC DNA]</scope>
    <source>
        <strain evidence="1">1808015.09</strain>
    </source>
</reference>
<sequence>MGFCIVMKLWQYSRLLHQNQSFFDYLNWRLVREACALSLHEVTWLGVKNLKEDCNRRSNIQRLTINVSFHHLELITKHENVEQAQKEISNCNSLIFSSIITVI</sequence>
<evidence type="ECO:0000313" key="1">
    <source>
        <dbReference type="EMBL" id="TYG68795.1"/>
    </source>
</evidence>
<protein>
    <submittedName>
        <fullName evidence="1">Uncharacterized protein</fullName>
    </submittedName>
</protein>
<dbReference type="EMBL" id="CM017705">
    <property type="protein sequence ID" value="TYG68795.1"/>
    <property type="molecule type" value="Genomic_DNA"/>
</dbReference>
<accession>A0A5D2CKK2</accession>
<evidence type="ECO:0000313" key="2">
    <source>
        <dbReference type="Proteomes" id="UP000323506"/>
    </source>
</evidence>
<dbReference type="AlphaFoldDB" id="A0A5D2CKK2"/>
<proteinExistence type="predicted"/>
<name>A0A5D2CKK2_GOSDA</name>
<organism evidence="1 2">
    <name type="scientific">Gossypium darwinii</name>
    <name type="common">Darwin's cotton</name>
    <name type="synonym">Gossypium barbadense var. darwinii</name>
    <dbReference type="NCBI Taxonomy" id="34276"/>
    <lineage>
        <taxon>Eukaryota</taxon>
        <taxon>Viridiplantae</taxon>
        <taxon>Streptophyta</taxon>
        <taxon>Embryophyta</taxon>
        <taxon>Tracheophyta</taxon>
        <taxon>Spermatophyta</taxon>
        <taxon>Magnoliopsida</taxon>
        <taxon>eudicotyledons</taxon>
        <taxon>Gunneridae</taxon>
        <taxon>Pentapetalae</taxon>
        <taxon>rosids</taxon>
        <taxon>malvids</taxon>
        <taxon>Malvales</taxon>
        <taxon>Malvaceae</taxon>
        <taxon>Malvoideae</taxon>
        <taxon>Gossypium</taxon>
    </lineage>
</organism>